<accession>A0A934SAA4</accession>
<dbReference type="AlphaFoldDB" id="A0A934SAA4"/>
<sequence length="88" mass="9642">MSRAELLSLALPALWLLLVWIIPMLRAEYRRHALRAMVVVGVPILGWLTLYWGPIMGIGAFAVGLILLVTLPSGTARRPTPPAQGEMP</sequence>
<dbReference type="InterPro" id="IPR018919">
    <property type="entry name" value="DUF2484"/>
</dbReference>
<protein>
    <submittedName>
        <fullName evidence="2">DUF2484 family protein</fullName>
    </submittedName>
</protein>
<reference evidence="2" key="1">
    <citation type="submission" date="2021-01" db="EMBL/GenBank/DDBJ databases">
        <title>Paracoccus amoyensis sp. nov., isolated from the surface seawater along the coast of Xiamen Island, China.</title>
        <authorList>
            <person name="Lyu L."/>
        </authorList>
    </citation>
    <scope>NUCLEOTIDE SEQUENCE</scope>
    <source>
        <strain evidence="2">MJ17</strain>
    </source>
</reference>
<dbReference type="Proteomes" id="UP000640485">
    <property type="component" value="Unassembled WGS sequence"/>
</dbReference>
<proteinExistence type="predicted"/>
<evidence type="ECO:0000313" key="3">
    <source>
        <dbReference type="Proteomes" id="UP000640485"/>
    </source>
</evidence>
<evidence type="ECO:0000256" key="1">
    <source>
        <dbReference type="SAM" id="Phobius"/>
    </source>
</evidence>
<keyword evidence="1" id="KW-0472">Membrane</keyword>
<feature type="transmembrane region" description="Helical" evidence="1">
    <location>
        <begin position="51"/>
        <end position="71"/>
    </location>
</feature>
<comment type="caution">
    <text evidence="2">The sequence shown here is derived from an EMBL/GenBank/DDBJ whole genome shotgun (WGS) entry which is preliminary data.</text>
</comment>
<gene>
    <name evidence="2" type="ORF">JJJ17_04875</name>
</gene>
<name>A0A934SAA4_9RHOB</name>
<dbReference type="Pfam" id="PF10658">
    <property type="entry name" value="DUF2484"/>
    <property type="match status" value="1"/>
</dbReference>
<organism evidence="2 3">
    <name type="scientific">Paracoccus caeni</name>
    <dbReference type="NCBI Taxonomy" id="657651"/>
    <lineage>
        <taxon>Bacteria</taxon>
        <taxon>Pseudomonadati</taxon>
        <taxon>Pseudomonadota</taxon>
        <taxon>Alphaproteobacteria</taxon>
        <taxon>Rhodobacterales</taxon>
        <taxon>Paracoccaceae</taxon>
        <taxon>Paracoccus</taxon>
    </lineage>
</organism>
<dbReference type="RefSeq" id="WP_200684173.1">
    <property type="nucleotide sequence ID" value="NZ_JAEPRQ010000001.1"/>
</dbReference>
<keyword evidence="3" id="KW-1185">Reference proteome</keyword>
<evidence type="ECO:0000313" key="2">
    <source>
        <dbReference type="EMBL" id="MBK4215255.1"/>
    </source>
</evidence>
<keyword evidence="1" id="KW-0812">Transmembrane</keyword>
<dbReference type="EMBL" id="JAEPRQ010000001">
    <property type="protein sequence ID" value="MBK4215255.1"/>
    <property type="molecule type" value="Genomic_DNA"/>
</dbReference>
<keyword evidence="1" id="KW-1133">Transmembrane helix</keyword>